<name>A0A7J3X5L9_THEPE</name>
<sequence>MRGASLEKAGEIDKKLIFTEADLILLALYDGEMMISKLKEATGLSTTSIYNNVRRLLHAGLVEESRRGSPANRFLKLTEKGARIAALLRKLEEELSPKVRVLTPE</sequence>
<dbReference type="Gene3D" id="1.10.10.10">
    <property type="entry name" value="Winged helix-like DNA-binding domain superfamily/Winged helix DNA-binding domain"/>
    <property type="match status" value="1"/>
</dbReference>
<dbReference type="AlphaFoldDB" id="A0A7J3X5L9"/>
<dbReference type="InterPro" id="IPR036388">
    <property type="entry name" value="WH-like_DNA-bd_sf"/>
</dbReference>
<dbReference type="EMBL" id="DRZM01000040">
    <property type="protein sequence ID" value="HHP04361.1"/>
    <property type="molecule type" value="Genomic_DNA"/>
</dbReference>
<gene>
    <name evidence="1" type="ORF">ENM88_01250</name>
</gene>
<organism evidence="1">
    <name type="scientific">Thermofilum pendens</name>
    <dbReference type="NCBI Taxonomy" id="2269"/>
    <lineage>
        <taxon>Archaea</taxon>
        <taxon>Thermoproteota</taxon>
        <taxon>Thermoprotei</taxon>
        <taxon>Thermofilales</taxon>
        <taxon>Thermofilaceae</taxon>
        <taxon>Thermofilum</taxon>
    </lineage>
</organism>
<protein>
    <submittedName>
        <fullName evidence="1">Transcriptional regulator</fullName>
    </submittedName>
</protein>
<dbReference type="CDD" id="cd00090">
    <property type="entry name" value="HTH_ARSR"/>
    <property type="match status" value="1"/>
</dbReference>
<evidence type="ECO:0000313" key="1">
    <source>
        <dbReference type="EMBL" id="HHP04361.1"/>
    </source>
</evidence>
<dbReference type="InterPro" id="IPR011991">
    <property type="entry name" value="ArsR-like_HTH"/>
</dbReference>
<comment type="caution">
    <text evidence="1">The sequence shown here is derived from an EMBL/GenBank/DDBJ whole genome shotgun (WGS) entry which is preliminary data.</text>
</comment>
<dbReference type="SUPFAM" id="SSF46785">
    <property type="entry name" value="Winged helix' DNA-binding domain"/>
    <property type="match status" value="1"/>
</dbReference>
<accession>A0A7J3X5L9</accession>
<reference evidence="1" key="1">
    <citation type="journal article" date="2020" name="mSystems">
        <title>Genome- and Community-Level Interaction Insights into Carbon Utilization and Element Cycling Functions of Hydrothermarchaeota in Hydrothermal Sediment.</title>
        <authorList>
            <person name="Zhou Z."/>
            <person name="Liu Y."/>
            <person name="Xu W."/>
            <person name="Pan J."/>
            <person name="Luo Z.H."/>
            <person name="Li M."/>
        </authorList>
    </citation>
    <scope>NUCLEOTIDE SEQUENCE [LARGE SCALE GENOMIC DNA]</scope>
    <source>
        <strain evidence="1">SpSt-1125</strain>
    </source>
</reference>
<dbReference type="InterPro" id="IPR036390">
    <property type="entry name" value="WH_DNA-bd_sf"/>
</dbReference>
<proteinExistence type="predicted"/>